<dbReference type="RefSeq" id="WP_114298489.1">
    <property type="nucleotide sequence ID" value="NZ_QPJT01000016.1"/>
</dbReference>
<proteinExistence type="predicted"/>
<evidence type="ECO:0000313" key="2">
    <source>
        <dbReference type="Proteomes" id="UP000253034"/>
    </source>
</evidence>
<evidence type="ECO:0000313" key="1">
    <source>
        <dbReference type="EMBL" id="RCX13857.1"/>
    </source>
</evidence>
<organism evidence="1 2">
    <name type="scientific">Anaerobacterium chartisolvens</name>
    <dbReference type="NCBI Taxonomy" id="1297424"/>
    <lineage>
        <taxon>Bacteria</taxon>
        <taxon>Bacillati</taxon>
        <taxon>Bacillota</taxon>
        <taxon>Clostridia</taxon>
        <taxon>Eubacteriales</taxon>
        <taxon>Oscillospiraceae</taxon>
        <taxon>Anaerobacterium</taxon>
    </lineage>
</organism>
<dbReference type="OrthoDB" id="1715854at2"/>
<name>A0A369B097_9FIRM</name>
<keyword evidence="2" id="KW-1185">Reference proteome</keyword>
<reference evidence="1 2" key="1">
    <citation type="submission" date="2018-07" db="EMBL/GenBank/DDBJ databases">
        <title>Genomic Encyclopedia of Type Strains, Phase IV (KMG-IV): sequencing the most valuable type-strain genomes for metagenomic binning, comparative biology and taxonomic classification.</title>
        <authorList>
            <person name="Goeker M."/>
        </authorList>
    </citation>
    <scope>NUCLEOTIDE SEQUENCE [LARGE SCALE GENOMIC DNA]</scope>
    <source>
        <strain evidence="1 2">DSM 27016</strain>
    </source>
</reference>
<gene>
    <name evidence="1" type="ORF">DFR58_11693</name>
</gene>
<dbReference type="Proteomes" id="UP000253034">
    <property type="component" value="Unassembled WGS sequence"/>
</dbReference>
<sequence length="201" mass="22458">MKKVLLFCGCIVLALVAVAGVKYFGTPGGKVISVMVNMVGVDSVDELTSEAELIVIGTPEKALSSSKSVITYKGLGLFDTFYTVRNFKIERVLKGNKELDSVEITEPAALIRAHLLKFQKDIFALADYTPMEKGMRYMLFLKENSDWGYTIMGVHQGKFNLDGQDELEKKAVKKNRYYQYLKVTTLEAYKDEISSVVSAIE</sequence>
<dbReference type="AlphaFoldDB" id="A0A369B097"/>
<dbReference type="EMBL" id="QPJT01000016">
    <property type="protein sequence ID" value="RCX13857.1"/>
    <property type="molecule type" value="Genomic_DNA"/>
</dbReference>
<comment type="caution">
    <text evidence="1">The sequence shown here is derived from an EMBL/GenBank/DDBJ whole genome shotgun (WGS) entry which is preliminary data.</text>
</comment>
<protein>
    <submittedName>
        <fullName evidence="1">Uncharacterized protein</fullName>
    </submittedName>
</protein>
<accession>A0A369B097</accession>